<dbReference type="EMBL" id="CP012850">
    <property type="protein sequence ID" value="ALI34568.1"/>
    <property type="molecule type" value="Genomic_DNA"/>
</dbReference>
<dbReference type="OrthoDB" id="376791at2157"/>
<dbReference type="GeneID" id="60420533"/>
<name>A0A654LT77_9ARCH</name>
<dbReference type="AlphaFoldDB" id="A0A654LT77"/>
<accession>A0A654LT77</accession>
<dbReference type="Proteomes" id="UP000058925">
    <property type="component" value="Chromosome"/>
</dbReference>
<dbReference type="KEGG" id="taa:NMY3_00354"/>
<keyword evidence="2" id="KW-1185">Reference proteome</keyword>
<dbReference type="RefSeq" id="WP_196817202.1">
    <property type="nucleotide sequence ID" value="NZ_CP012850.1"/>
</dbReference>
<proteinExistence type="predicted"/>
<organism evidence="1 2">
    <name type="scientific">Candidatus Nitrosocosmicus oleophilus</name>
    <dbReference type="NCBI Taxonomy" id="1353260"/>
    <lineage>
        <taxon>Archaea</taxon>
        <taxon>Nitrososphaerota</taxon>
        <taxon>Nitrososphaeria</taxon>
        <taxon>Nitrososphaerales</taxon>
        <taxon>Nitrososphaeraceae</taxon>
        <taxon>Candidatus Nitrosocosmicus</taxon>
    </lineage>
</organism>
<protein>
    <submittedName>
        <fullName evidence="1">Uncharacterized protein</fullName>
    </submittedName>
</protein>
<reference evidence="2" key="1">
    <citation type="submission" date="2015-10" db="EMBL/GenBank/DDBJ databases">
        <title>Niche specialization of a soil ammonia-oxidizing archaeon, Candidatus Nitrosocosmicus oleophilus.</title>
        <authorList>
            <person name="Jung M.-Y."/>
            <person name="Rhee S.-K."/>
        </authorList>
    </citation>
    <scope>NUCLEOTIDE SEQUENCE [LARGE SCALE GENOMIC DNA]</scope>
    <source>
        <strain evidence="2">MY3</strain>
    </source>
</reference>
<gene>
    <name evidence="1" type="ORF">NMY3_00354</name>
</gene>
<evidence type="ECO:0000313" key="1">
    <source>
        <dbReference type="EMBL" id="ALI34568.1"/>
    </source>
</evidence>
<evidence type="ECO:0000313" key="2">
    <source>
        <dbReference type="Proteomes" id="UP000058925"/>
    </source>
</evidence>
<sequence>MNNHLLLFLICISIITIILIIPQGAIGTASAQCFLNELSGIWKGNDGGTYYIQQDGDRVWWIGVSSLKEGTGFSNVFDGQRENDIITGKWADVPMGKTQNNGKLSAVCNYVSGGDDTLTITSSSGGFGGTVISKPGTSYVSVNPVLTGFGPNDKKLTFCMYTDIPPSIGSVEADPYCMEVSSGVIMKFALKSPGFVAYDIQDRTALKIGGKSCLGYIYPEQSRECTLTVGK</sequence>